<dbReference type="Pfam" id="PF01535">
    <property type="entry name" value="PPR"/>
    <property type="match status" value="2"/>
</dbReference>
<evidence type="ECO:0000256" key="1">
    <source>
        <dbReference type="ARBA" id="ARBA00022737"/>
    </source>
</evidence>
<dbReference type="InterPro" id="IPR011990">
    <property type="entry name" value="TPR-like_helical_dom_sf"/>
</dbReference>
<dbReference type="PANTHER" id="PTHR47262:SF1">
    <property type="entry name" value="OS02G0132600 PROTEIN"/>
    <property type="match status" value="1"/>
</dbReference>
<dbReference type="Gene3D" id="1.25.40.10">
    <property type="entry name" value="Tetratricopeptide repeat domain"/>
    <property type="match status" value="3"/>
</dbReference>
<dbReference type="Gramene" id="ONK65919">
    <property type="protein sequence ID" value="ONK65919"/>
    <property type="gene ID" value="A4U43_C06F2340"/>
</dbReference>
<accession>A0A5P1EM94</accession>
<name>A0A5P1EM94_ASPOF</name>
<evidence type="ECO:0000256" key="2">
    <source>
        <dbReference type="PROSITE-ProRule" id="PRU00708"/>
    </source>
</evidence>
<dbReference type="OMA" id="CNTIDDS"/>
<dbReference type="PROSITE" id="PS51375">
    <property type="entry name" value="PPR"/>
    <property type="match status" value="1"/>
</dbReference>
<proteinExistence type="predicted"/>
<dbReference type="Proteomes" id="UP000243459">
    <property type="component" value="Chromosome 6"/>
</dbReference>
<reference evidence="5" key="1">
    <citation type="journal article" date="2017" name="Nat. Commun.">
        <title>The asparagus genome sheds light on the origin and evolution of a young Y chromosome.</title>
        <authorList>
            <person name="Harkess A."/>
            <person name="Zhou J."/>
            <person name="Xu C."/>
            <person name="Bowers J.E."/>
            <person name="Van der Hulst R."/>
            <person name="Ayyampalayam S."/>
            <person name="Mercati F."/>
            <person name="Riccardi P."/>
            <person name="McKain M.R."/>
            <person name="Kakrana A."/>
            <person name="Tang H."/>
            <person name="Ray J."/>
            <person name="Groenendijk J."/>
            <person name="Arikit S."/>
            <person name="Mathioni S.M."/>
            <person name="Nakano M."/>
            <person name="Shan H."/>
            <person name="Telgmann-Rauber A."/>
            <person name="Kanno A."/>
            <person name="Yue Z."/>
            <person name="Chen H."/>
            <person name="Li W."/>
            <person name="Chen Y."/>
            <person name="Xu X."/>
            <person name="Zhang Y."/>
            <person name="Luo S."/>
            <person name="Chen H."/>
            <person name="Gao J."/>
            <person name="Mao Z."/>
            <person name="Pires J.C."/>
            <person name="Luo M."/>
            <person name="Kudrna D."/>
            <person name="Wing R.A."/>
            <person name="Meyers B.C."/>
            <person name="Yi K."/>
            <person name="Kong H."/>
            <person name="Lavrijsen P."/>
            <person name="Sunseri F."/>
            <person name="Falavigna A."/>
            <person name="Ye Y."/>
            <person name="Leebens-Mack J.H."/>
            <person name="Chen G."/>
        </authorList>
    </citation>
    <scope>NUCLEOTIDE SEQUENCE [LARGE SCALE GENOMIC DNA]</scope>
    <source>
        <strain evidence="5">cv. DH0086</strain>
    </source>
</reference>
<keyword evidence="5" id="KW-1185">Reference proteome</keyword>
<sequence length="775" mass="88309">MANVFSTEEDPQAEVLAQIQNILGANSSEAESAEEQCSSPRGSSDMMASLTPKNILDSSWFANGEIFDAQQRKELSRNRKQKFLFKGTESYKFTKLMRNCATKFGPDYTLEVFGRIGRETGIKDYNALIKHCIVKARQSNGEASSVQIGKIYQLFVSMRESGFPIEEASFGPFFEYMIDMKMVEEFQIFSELIKDANPESYSRIGYYEMLLSIRVGDEDKIHELCNPSGVASSEECYNLAVSYLLAFCDTDRKDELLQLLEVVDILSISSLKYLSSIFRSLGRLQCEKLMKKFILALKTSEDGEKNVSPLIYEYVSSIPNLEVEEIISKFSNLHKGLEVCPSIVSCEMLIKICCTSSKIRAAVEVIELICQSGLDIPDHFFDPLLHACERSCEFDMVRPIYSVMSRHNVRPKEKTFKSLISLCVRMKDFEGAYNLLADAKEIEGVPTTRMYNAIMAGYCRGKNFAGALMVLKQMEHADVQPDSETYSYLIANCERQEDVFKYHNEMKLGRIEKTKYVYMSFINAYAKFRNFELAKQVLLDSEIQPKYLNELKNVLVASLSSNGQITDALQLYDEIKQAGCTTEPKTVISLIEHIQSDGKLDRLLRLLEELNDSSFWFDGCSRVILYCVRYHFVNSAIGLLKKLKEKDETSTCFVIDKMYCQIWELGPTHLEAGLELLRAIKEELHLRPSRTSLDFLLSSCVTAKDPHHAQLVWSEYEDAGLSYNVLTFLRMYEALLVSGQRKKASKLLKKIEKDDPHVNYIIKSCKETFMKPSSA</sequence>
<evidence type="ECO:0000313" key="4">
    <source>
        <dbReference type="EMBL" id="ONK65919.1"/>
    </source>
</evidence>
<keyword evidence="1" id="KW-0677">Repeat</keyword>
<evidence type="ECO:0000313" key="5">
    <source>
        <dbReference type="Proteomes" id="UP000243459"/>
    </source>
</evidence>
<feature type="domain" description="PROP1-like PPR" evidence="3">
    <location>
        <begin position="347"/>
        <end position="491"/>
    </location>
</feature>
<dbReference type="PANTHER" id="PTHR47262">
    <property type="entry name" value="OS02G0132600 PROTEIN"/>
    <property type="match status" value="1"/>
</dbReference>
<dbReference type="InterPro" id="IPR002885">
    <property type="entry name" value="PPR_rpt"/>
</dbReference>
<feature type="repeat" description="PPR" evidence="2">
    <location>
        <begin position="447"/>
        <end position="481"/>
    </location>
</feature>
<dbReference type="NCBIfam" id="TIGR00756">
    <property type="entry name" value="PPR"/>
    <property type="match status" value="2"/>
</dbReference>
<dbReference type="Pfam" id="PF17177">
    <property type="entry name" value="PPR_long"/>
    <property type="match status" value="1"/>
</dbReference>
<gene>
    <name evidence="4" type="ORF">A4U43_C06F2340</name>
</gene>
<protein>
    <recommendedName>
        <fullName evidence="3">PROP1-like PPR domain-containing protein</fullName>
    </recommendedName>
</protein>
<organism evidence="4 5">
    <name type="scientific">Asparagus officinalis</name>
    <name type="common">Garden asparagus</name>
    <dbReference type="NCBI Taxonomy" id="4686"/>
    <lineage>
        <taxon>Eukaryota</taxon>
        <taxon>Viridiplantae</taxon>
        <taxon>Streptophyta</taxon>
        <taxon>Embryophyta</taxon>
        <taxon>Tracheophyta</taxon>
        <taxon>Spermatophyta</taxon>
        <taxon>Magnoliopsida</taxon>
        <taxon>Liliopsida</taxon>
        <taxon>Asparagales</taxon>
        <taxon>Asparagaceae</taxon>
        <taxon>Asparagoideae</taxon>
        <taxon>Asparagus</taxon>
    </lineage>
</organism>
<dbReference type="EMBL" id="CM007386">
    <property type="protein sequence ID" value="ONK65919.1"/>
    <property type="molecule type" value="Genomic_DNA"/>
</dbReference>
<dbReference type="InterPro" id="IPR033443">
    <property type="entry name" value="PROP1-like_PPR_dom"/>
</dbReference>
<dbReference type="AlphaFoldDB" id="A0A5P1EM94"/>
<evidence type="ECO:0000259" key="3">
    <source>
        <dbReference type="Pfam" id="PF17177"/>
    </source>
</evidence>